<dbReference type="PRINTS" id="PR00149">
    <property type="entry name" value="FUMRATELYASE"/>
</dbReference>
<evidence type="ECO:0000313" key="4">
    <source>
        <dbReference type="Proteomes" id="UP000779507"/>
    </source>
</evidence>
<dbReference type="Pfam" id="PF10397">
    <property type="entry name" value="ADSL_C"/>
    <property type="match status" value="1"/>
</dbReference>
<dbReference type="InterPro" id="IPR019468">
    <property type="entry name" value="AdenyloSucc_lyase_C"/>
</dbReference>
<dbReference type="PANTHER" id="PTHR43172:SF2">
    <property type="entry name" value="ADENYLOSUCCINATE LYASE C-TERMINAL DOMAIN-CONTAINING PROTEIN"/>
    <property type="match status" value="1"/>
</dbReference>
<dbReference type="InterPro" id="IPR022761">
    <property type="entry name" value="Fumarate_lyase_N"/>
</dbReference>
<dbReference type="InterPro" id="IPR000362">
    <property type="entry name" value="Fumarate_lyase_fam"/>
</dbReference>
<comment type="caution">
    <text evidence="3">The sequence shown here is derived from an EMBL/GenBank/DDBJ whole genome shotgun (WGS) entry which is preliminary data.</text>
</comment>
<dbReference type="InterPro" id="IPR020557">
    <property type="entry name" value="Fumarate_lyase_CS"/>
</dbReference>
<reference evidence="3 4" key="1">
    <citation type="submission" date="2020-05" db="EMBL/GenBank/DDBJ databases">
        <title>Genomic Encyclopedia of Type Strains, Phase IV (KMG-V): Genome sequencing to study the core and pangenomes of soil and plant-associated prokaryotes.</title>
        <authorList>
            <person name="Whitman W."/>
        </authorList>
    </citation>
    <scope>NUCLEOTIDE SEQUENCE [LARGE SCALE GENOMIC DNA]</scope>
    <source>
        <strain evidence="3 4">9A</strain>
    </source>
</reference>
<dbReference type="SUPFAM" id="SSF48557">
    <property type="entry name" value="L-aspartase-like"/>
    <property type="match status" value="1"/>
</dbReference>
<organism evidence="3 4">
    <name type="scientific">Hymenobacter caeli</name>
    <dbReference type="NCBI Taxonomy" id="2735894"/>
    <lineage>
        <taxon>Bacteria</taxon>
        <taxon>Pseudomonadati</taxon>
        <taxon>Bacteroidota</taxon>
        <taxon>Cytophagia</taxon>
        <taxon>Cytophagales</taxon>
        <taxon>Hymenobacteraceae</taxon>
        <taxon>Hymenobacter</taxon>
    </lineage>
</organism>
<dbReference type="InterPro" id="IPR012789">
    <property type="entry name" value="Protocat_PcaB-like"/>
</dbReference>
<gene>
    <name evidence="3" type="ORF">HNP98_003672</name>
</gene>
<accession>A0ABX2FUG7</accession>
<dbReference type="Gene3D" id="1.20.200.10">
    <property type="entry name" value="Fumarase/aspartase (Central domain)"/>
    <property type="match status" value="1"/>
</dbReference>
<dbReference type="NCBIfam" id="TIGR02426">
    <property type="entry name" value="protocat_pcaB"/>
    <property type="match status" value="1"/>
</dbReference>
<dbReference type="Pfam" id="PF00206">
    <property type="entry name" value="Lyase_1"/>
    <property type="match status" value="1"/>
</dbReference>
<keyword evidence="4" id="KW-1185">Reference proteome</keyword>
<proteinExistence type="inferred from homology"/>
<name>A0ABX2FUG7_9BACT</name>
<keyword evidence="3" id="KW-0413">Isomerase</keyword>
<dbReference type="InterPro" id="IPR008948">
    <property type="entry name" value="L-Aspartase-like"/>
</dbReference>
<dbReference type="PANTHER" id="PTHR43172">
    <property type="entry name" value="ADENYLOSUCCINATE LYASE"/>
    <property type="match status" value="1"/>
</dbReference>
<dbReference type="EC" id="5.5.1.2" evidence="3"/>
<dbReference type="PRINTS" id="PR00145">
    <property type="entry name" value="ARGSUCLYASE"/>
</dbReference>
<comment type="similarity">
    <text evidence="1">Belongs to the class-II fumarase/aspartase family.</text>
</comment>
<feature type="domain" description="Adenylosuccinate lyase C-terminal" evidence="2">
    <location>
        <begin position="363"/>
        <end position="442"/>
    </location>
</feature>
<dbReference type="Gene3D" id="1.10.40.30">
    <property type="entry name" value="Fumarase/aspartase (C-terminal domain)"/>
    <property type="match status" value="1"/>
</dbReference>
<dbReference type="CDD" id="cd01597">
    <property type="entry name" value="pCLME"/>
    <property type="match status" value="1"/>
</dbReference>
<dbReference type="GO" id="GO:0047472">
    <property type="term" value="F:3-carboxy-cis,cis-muconate cycloisomerase activity"/>
    <property type="evidence" value="ECO:0007669"/>
    <property type="project" value="UniProtKB-EC"/>
</dbReference>
<evidence type="ECO:0000259" key="2">
    <source>
        <dbReference type="SMART" id="SM00998"/>
    </source>
</evidence>
<evidence type="ECO:0000313" key="3">
    <source>
        <dbReference type="EMBL" id="NRT20828.1"/>
    </source>
</evidence>
<dbReference type="EMBL" id="JABSNP010000021">
    <property type="protein sequence ID" value="NRT20828.1"/>
    <property type="molecule type" value="Genomic_DNA"/>
</dbReference>
<dbReference type="SMART" id="SM00998">
    <property type="entry name" value="ADSL_C"/>
    <property type="match status" value="1"/>
</dbReference>
<sequence length="452" mass="47874">MPGLSHLLFTNATIEGLFTAEAQVRAMLRFEQALAQAEAAVGLLPAAAAAVIAAECQQPDWDVAALARQTLLAGNPAIPLVKMLTQRVAQHDAEAAKYVHFGATSQDVLDTALMLQLQSALAFIDGQLNELLGALATLATAHRDTLMMGRTLLQQARPITFGYKVAGWLDALLRARERLARLRAEALVLQFGGAVGTLATLGEQGPAVAAHLASELQLAAPLVPWHGQRDRLVELAAALGIVAGTLGKLGHDVVLLMQTEVGEVRESAAAGKGGSSAMPHKRNPVAATFLVAIAGRTPALVGQLLAALPQHEHERAAGAWHAEWDTLPALCSLVAAALTHATDLVRGLEVDADRMRHNLDLTQGLIFAEDVTAALMPHLGKTAAHQLIETASREAPRQGLALQAYLRQQPQVTQHLNNMALSVLFDPAHATGLSQYFTDQVLARFHASAASI</sequence>
<dbReference type="Proteomes" id="UP000779507">
    <property type="component" value="Unassembled WGS sequence"/>
</dbReference>
<dbReference type="RefSeq" id="WP_173811594.1">
    <property type="nucleotide sequence ID" value="NZ_JABSNP010000021.1"/>
</dbReference>
<protein>
    <submittedName>
        <fullName evidence="3">3-carboxy-cis,cis-muconate cycloisomerase</fullName>
        <ecNumber evidence="3">5.5.1.2</ecNumber>
    </submittedName>
</protein>
<evidence type="ECO:0000256" key="1">
    <source>
        <dbReference type="ARBA" id="ARBA00034772"/>
    </source>
</evidence>
<dbReference type="PROSITE" id="PS00163">
    <property type="entry name" value="FUMARATE_LYASES"/>
    <property type="match status" value="1"/>
</dbReference>